<accession>A0A2A6FMI0</accession>
<evidence type="ECO:0000259" key="1">
    <source>
        <dbReference type="PROSITE" id="PS50994"/>
    </source>
</evidence>
<dbReference type="InterPro" id="IPR012337">
    <property type="entry name" value="RNaseH-like_sf"/>
</dbReference>
<protein>
    <submittedName>
        <fullName evidence="2">IS481 family transposase</fullName>
    </submittedName>
</protein>
<feature type="domain" description="Integrase catalytic" evidence="1">
    <location>
        <begin position="27"/>
        <end position="144"/>
    </location>
</feature>
<dbReference type="AlphaFoldDB" id="A0A2A6FMI0"/>
<dbReference type="SUPFAM" id="SSF53098">
    <property type="entry name" value="Ribonuclease H-like"/>
    <property type="match status" value="1"/>
</dbReference>
<sequence length="144" mass="16402">MRASHRTQLHYERQQPGALVHIDVKKLGRIPDNGRWRPDGPDTIDHNRSQTQSAKLGMNYIHITVEDHTRLASAHVLPDEKGPTCAAFLAKAAEFFASHRIRIHQVMTNNALNYPHSHDFQTMLAALQTTHILTRPHPPRQNSK</sequence>
<evidence type="ECO:0000313" key="2">
    <source>
        <dbReference type="EMBL" id="PDQ34084.1"/>
    </source>
</evidence>
<dbReference type="EMBL" id="NAEP01000073">
    <property type="protein sequence ID" value="PDQ34084.1"/>
    <property type="molecule type" value="Genomic_DNA"/>
</dbReference>
<dbReference type="InterPro" id="IPR001584">
    <property type="entry name" value="Integrase_cat-core"/>
</dbReference>
<gene>
    <name evidence="2" type="ORF">B5766_13180</name>
</gene>
<comment type="caution">
    <text evidence="2">The sequence shown here is derived from an EMBL/GenBank/DDBJ whole genome shotgun (WGS) entry which is preliminary data.</text>
</comment>
<dbReference type="PROSITE" id="PS50994">
    <property type="entry name" value="INTEGRASE"/>
    <property type="match status" value="1"/>
</dbReference>
<feature type="non-terminal residue" evidence="2">
    <location>
        <position position="144"/>
    </location>
</feature>
<organism evidence="2 3">
    <name type="scientific">Candidatus Lumbricidiphila eiseniae</name>
    <dbReference type="NCBI Taxonomy" id="1969409"/>
    <lineage>
        <taxon>Bacteria</taxon>
        <taxon>Bacillati</taxon>
        <taxon>Actinomycetota</taxon>
        <taxon>Actinomycetes</taxon>
        <taxon>Micrococcales</taxon>
        <taxon>Microbacteriaceae</taxon>
        <taxon>Candidatus Lumbricidiphila</taxon>
    </lineage>
</organism>
<dbReference type="Proteomes" id="UP000219994">
    <property type="component" value="Unassembled WGS sequence"/>
</dbReference>
<proteinExistence type="predicted"/>
<dbReference type="GO" id="GO:0003676">
    <property type="term" value="F:nucleic acid binding"/>
    <property type="evidence" value="ECO:0007669"/>
    <property type="project" value="InterPro"/>
</dbReference>
<dbReference type="InterPro" id="IPR036397">
    <property type="entry name" value="RNaseH_sf"/>
</dbReference>
<name>A0A2A6FMI0_9MICO</name>
<evidence type="ECO:0000313" key="3">
    <source>
        <dbReference type="Proteomes" id="UP000219994"/>
    </source>
</evidence>
<reference evidence="3" key="1">
    <citation type="submission" date="2017-03" db="EMBL/GenBank/DDBJ databases">
        <authorList>
            <person name="Lund M.B."/>
        </authorList>
    </citation>
    <scope>NUCLEOTIDE SEQUENCE [LARGE SCALE GENOMIC DNA]</scope>
</reference>
<dbReference type="GO" id="GO:0015074">
    <property type="term" value="P:DNA integration"/>
    <property type="evidence" value="ECO:0007669"/>
    <property type="project" value="InterPro"/>
</dbReference>
<dbReference type="Gene3D" id="3.30.420.10">
    <property type="entry name" value="Ribonuclease H-like superfamily/Ribonuclease H"/>
    <property type="match status" value="1"/>
</dbReference>